<feature type="transmembrane region" description="Helical" evidence="1">
    <location>
        <begin position="7"/>
        <end position="29"/>
    </location>
</feature>
<keyword evidence="1" id="KW-1133">Transmembrane helix</keyword>
<keyword evidence="3" id="KW-1185">Reference proteome</keyword>
<dbReference type="EMBL" id="FNZX01000014">
    <property type="protein sequence ID" value="SEK92672.1"/>
    <property type="molecule type" value="Genomic_DNA"/>
</dbReference>
<proteinExistence type="predicted"/>
<protein>
    <submittedName>
        <fullName evidence="2">Uncharacterized protein</fullName>
    </submittedName>
</protein>
<name>A0A1H7L109_9FIRM</name>
<evidence type="ECO:0000313" key="2">
    <source>
        <dbReference type="EMBL" id="SEK92672.1"/>
    </source>
</evidence>
<dbReference type="Proteomes" id="UP000182321">
    <property type="component" value="Unassembled WGS sequence"/>
</dbReference>
<feature type="transmembrane region" description="Helical" evidence="1">
    <location>
        <begin position="41"/>
        <end position="62"/>
    </location>
</feature>
<keyword evidence="1" id="KW-0812">Transmembrane</keyword>
<keyword evidence="1" id="KW-0472">Membrane</keyword>
<organism evidence="2 3">
    <name type="scientific">Pseudobutyrivibrio ruminis</name>
    <dbReference type="NCBI Taxonomy" id="46206"/>
    <lineage>
        <taxon>Bacteria</taxon>
        <taxon>Bacillati</taxon>
        <taxon>Bacillota</taxon>
        <taxon>Clostridia</taxon>
        <taxon>Lachnospirales</taxon>
        <taxon>Lachnospiraceae</taxon>
        <taxon>Pseudobutyrivibrio</taxon>
    </lineage>
</organism>
<dbReference type="AlphaFoldDB" id="A0A1H7L109"/>
<feature type="transmembrane region" description="Helical" evidence="1">
    <location>
        <begin position="69"/>
        <end position="92"/>
    </location>
</feature>
<evidence type="ECO:0000313" key="3">
    <source>
        <dbReference type="Proteomes" id="UP000182321"/>
    </source>
</evidence>
<accession>A0A1H7L109</accession>
<gene>
    <name evidence="2" type="ORF">SAMN02910377_02209</name>
</gene>
<dbReference type="RefSeq" id="WP_044935581.1">
    <property type="nucleotide sequence ID" value="NZ_FNZX01000014.1"/>
</dbReference>
<reference evidence="3" key="1">
    <citation type="submission" date="2016-10" db="EMBL/GenBank/DDBJ databases">
        <authorList>
            <person name="Varghese N."/>
        </authorList>
    </citation>
    <scope>NUCLEOTIDE SEQUENCE [LARGE SCALE GENOMIC DNA]</scope>
    <source>
        <strain evidence="3">ACV-9</strain>
    </source>
</reference>
<sequence length="223" mass="26191">MNILSDLFTDIITIVIAIPLVFFFINTYIRFLTRVLGEAYIPAFMMLPGFIIFTPLSTLCLYISDGYFLLILIGVLFALLALAGLLMTIFFWPSEEKDTYLFNKYLGLYKFIKWGRQEAFGIDEYDYYIQDFFRNKLVIIKARKEYCFITWFGKKKYFKKEDVKRIDHWIGKNGSLYGKYVIWGHDEKKLASIDDSGFGDITRLYSELSGLQGIDYCTHLTKR</sequence>
<evidence type="ECO:0000256" key="1">
    <source>
        <dbReference type="SAM" id="Phobius"/>
    </source>
</evidence>